<evidence type="ECO:0000256" key="3">
    <source>
        <dbReference type="ARBA" id="ARBA00022448"/>
    </source>
</evidence>
<dbReference type="InterPro" id="IPR001680">
    <property type="entry name" value="WD40_rpt"/>
</dbReference>
<protein>
    <recommendedName>
        <fullName evidence="13">Coatomer subunit beta'</fullName>
    </recommendedName>
</protein>
<dbReference type="Proteomes" id="UP000031516">
    <property type="component" value="Unassembled WGS sequence"/>
</dbReference>
<dbReference type="Pfam" id="PF00400">
    <property type="entry name" value="WD40"/>
    <property type="match status" value="4"/>
</dbReference>
<keyword evidence="6" id="KW-0677">Repeat</keyword>
<dbReference type="InterPro" id="IPR020472">
    <property type="entry name" value="WD40_PAC1"/>
</dbReference>
<feature type="repeat" description="WD" evidence="14">
    <location>
        <begin position="136"/>
        <end position="170"/>
    </location>
</feature>
<evidence type="ECO:0000256" key="13">
    <source>
        <dbReference type="PIRNR" id="PIRNR005567"/>
    </source>
</evidence>
<comment type="subunit">
    <text evidence="13">Oligomeric complex that consists of at least the alpha, beta, beta', gamma, delta, epsilon and zeta subunits.</text>
</comment>
<keyword evidence="11 13" id="KW-0968">Cytoplasmic vesicle</keyword>
<evidence type="ECO:0000256" key="8">
    <source>
        <dbReference type="ARBA" id="ARBA00022927"/>
    </source>
</evidence>
<evidence type="ECO:0000256" key="11">
    <source>
        <dbReference type="ARBA" id="ARBA00023329"/>
    </source>
</evidence>
<evidence type="ECO:0000256" key="2">
    <source>
        <dbReference type="ARBA" id="ARBA00010844"/>
    </source>
</evidence>
<feature type="repeat" description="WD" evidence="14">
    <location>
        <begin position="93"/>
        <end position="125"/>
    </location>
</feature>
<feature type="compositionally biased region" description="Basic and acidic residues" evidence="15">
    <location>
        <begin position="877"/>
        <end position="897"/>
    </location>
</feature>
<sequence>MKLDIHKTFNARTDRVKGIDFHPEEPWILITLYSGRIEIWNYETQIQVRSIPICDAPVRAGRFIARKNWVVVGSDDFKLRVFNYNTGEKVTEFEAHPDYIRSIAVHPTRPYVLTGSDDLTIKLWNWEKNWACQQTFTGHEHFVMSVAFNPKDPNQFASGCLDHTIKVWTIGQDVPNFTLKAHETKGVNYVDYYPLQDKPYLITTSDDGTIKVWDYQTKSKVATLEGHMANVSYAVFHPSLPIIISGSEDGTLKIWNSNTYKLEKTLNIGLERSWCIATHPAGKRNYIASGFDNGVTVLSLGDDQPKLSLDPVGKLVYCGGKGSATDVFSAIIRGTEEVEEGGALPLQSKELGSIDVFPQSLKHSPNGRFVTVVGDDEYIVYTALAWRNKAFGKCHDFAWGPDSNSYALITETGAVTYYKNFKQVSSWSIPVEYGIEKIFSGALLGVKTEGFSYFFDWETGNLVKRIDVDAKDIIWSDNGELVMIINKERDADSVEEASAYALIFNKDAYDEAASAGTIDEEPVDDAFDVLYEVSEDITSGKWVGDVFIFTTPTNRLNYFVGGKIYNLAHFDKQMYFLGYLPRDGKVYLADKDIHVYGYEISIDVLEFETLVLRGELAEAKSSVLPNIEGKENLLKLSRFLEGQELYEDALEISTDAEQKFDLAIKLGQLSLAQEILSEQESENRWIQLGDAALKKYNFNLASQCYEKANDLESLFLLHSSFNNKKELVLLAKSAETSGKFNLAFNAYWVAGEISGAKDLLLKSGRAPEAALLSLTYGESEQSINQVVDVWKQTLVSDGKSMIADRLGVVGKTEGFPSTNTPTLVDLDTPIQSIDEKAPVDSDSKKHTKAEEKATTPSVEAEEAVVQEEEEEEEEETFKDTSEEPEHVSEAEDSAKTE</sequence>
<dbReference type="CDD" id="cd00200">
    <property type="entry name" value="WD40"/>
    <property type="match status" value="1"/>
</dbReference>
<reference evidence="18 19" key="1">
    <citation type="submission" date="2014-03" db="EMBL/GenBank/DDBJ databases">
        <title>The genome of Kluyveromyces dobzhanskii.</title>
        <authorList>
            <person name="Nystedt B."/>
            <person name="Astrom S."/>
        </authorList>
    </citation>
    <scope>NUCLEOTIDE SEQUENCE [LARGE SCALE GENOMIC DNA]</scope>
    <source>
        <strain evidence="18 19">CBS 2104</strain>
    </source>
</reference>
<evidence type="ECO:0000256" key="9">
    <source>
        <dbReference type="ARBA" id="ARBA00023034"/>
    </source>
</evidence>
<comment type="subcellular location">
    <subcellularLocation>
        <location evidence="1 13">Cytoplasmic vesicle</location>
        <location evidence="1 13">COPI-coated vesicle membrane</location>
        <topology evidence="1 13">Peripheral membrane protein</topology>
        <orientation evidence="1 13">Cytoplasmic side</orientation>
    </subcellularLocation>
    <subcellularLocation>
        <location evidence="13">Golgi apparatus membrane</location>
        <topology evidence="13">Peripheral membrane protein</topology>
        <orientation evidence="13">Cytoplasmic side</orientation>
    </subcellularLocation>
    <text evidence="13">The coatomer is cytoplasmic or polymerized on the cytoplasmic side of the Golgi, as well as on the vesicles/buds originating from it.</text>
</comment>
<dbReference type="InterPro" id="IPR015943">
    <property type="entry name" value="WD40/YVTN_repeat-like_dom_sf"/>
</dbReference>
<evidence type="ECO:0000256" key="14">
    <source>
        <dbReference type="PROSITE-ProRule" id="PRU00221"/>
    </source>
</evidence>
<dbReference type="SUPFAM" id="SSF50978">
    <property type="entry name" value="WD40 repeat-like"/>
    <property type="match status" value="2"/>
</dbReference>
<dbReference type="GO" id="GO:0006890">
    <property type="term" value="P:retrograde vesicle-mediated transport, Golgi to endoplasmic reticulum"/>
    <property type="evidence" value="ECO:0007669"/>
    <property type="project" value="TreeGrafter"/>
</dbReference>
<evidence type="ECO:0000256" key="6">
    <source>
        <dbReference type="ARBA" id="ARBA00022737"/>
    </source>
</evidence>
<dbReference type="PANTHER" id="PTHR19876:SF2">
    <property type="entry name" value="COATOMER SUBUNIT BETA"/>
    <property type="match status" value="1"/>
</dbReference>
<evidence type="ECO:0000259" key="17">
    <source>
        <dbReference type="Pfam" id="PF23953"/>
    </source>
</evidence>
<dbReference type="PIRSF" id="PIRSF005567">
    <property type="entry name" value="Coatomer_beta'_subunit"/>
    <property type="match status" value="1"/>
</dbReference>
<dbReference type="CDD" id="cd22947">
    <property type="entry name" value="Coatomer_WDAD_beta-like"/>
    <property type="match status" value="1"/>
</dbReference>
<feature type="compositionally biased region" description="Basic and acidic residues" evidence="15">
    <location>
        <begin position="833"/>
        <end position="853"/>
    </location>
</feature>
<accession>A0A0A8L1L9</accession>
<comment type="similarity">
    <text evidence="2 13">Belongs to the WD repeat COPB2 family.</text>
</comment>
<feature type="repeat" description="WD" evidence="14">
    <location>
        <begin position="197"/>
        <end position="223"/>
    </location>
</feature>
<dbReference type="AlphaFoldDB" id="A0A0A8L1L9"/>
<feature type="domain" description="COPA/B second beta-propeller" evidence="16">
    <location>
        <begin position="326"/>
        <end position="590"/>
    </location>
</feature>
<dbReference type="EMBL" id="CCBQ010000012">
    <property type="protein sequence ID" value="CDO92104.1"/>
    <property type="molecule type" value="Genomic_DNA"/>
</dbReference>
<dbReference type="GO" id="GO:0006886">
    <property type="term" value="P:intracellular protein transport"/>
    <property type="evidence" value="ECO:0007669"/>
    <property type="project" value="UniProtKB-UniRule"/>
</dbReference>
<keyword evidence="5 14" id="KW-0853">WD repeat</keyword>
<dbReference type="Pfam" id="PF23953">
    <property type="entry name" value="TPR_COPA_B"/>
    <property type="match status" value="1"/>
</dbReference>
<dbReference type="PANTHER" id="PTHR19876">
    <property type="entry name" value="COATOMER"/>
    <property type="match status" value="1"/>
</dbReference>
<dbReference type="GO" id="GO:0005198">
    <property type="term" value="F:structural molecule activity"/>
    <property type="evidence" value="ECO:0007669"/>
    <property type="project" value="UniProtKB-UniRule"/>
</dbReference>
<keyword evidence="4 13" id="KW-0963">Cytoplasm</keyword>
<comment type="function">
    <text evidence="12 13">The coatomer is a cytosolic protein complex that binds to dilysine motifs and reversibly associates with Golgi non-clathrin-coated vesicles, which further mediate biosynthetic protein transport from the ER, via the Golgi up to the trans Golgi network. Coatomer complex is required for budding from Golgi membranes, and is essential for the retrograde Golgi-to-ER transport of dilysine-tagged proteins.</text>
</comment>
<feature type="compositionally biased region" description="Acidic residues" evidence="15">
    <location>
        <begin position="859"/>
        <end position="876"/>
    </location>
</feature>
<dbReference type="OrthoDB" id="10261470at2759"/>
<keyword evidence="10 13" id="KW-0472">Membrane</keyword>
<evidence type="ECO:0000256" key="10">
    <source>
        <dbReference type="ARBA" id="ARBA00023136"/>
    </source>
</evidence>
<proteinExistence type="inferred from homology"/>
<dbReference type="FunFam" id="1.25.40.470:FF:000001">
    <property type="entry name" value="Coatomer subunit beta"/>
    <property type="match status" value="1"/>
</dbReference>
<name>A0A0A8L1L9_9SACH</name>
<dbReference type="Pfam" id="PF04053">
    <property type="entry name" value="B-prop_COPA_B_2nd"/>
    <property type="match status" value="1"/>
</dbReference>
<keyword evidence="3 13" id="KW-0813">Transport</keyword>
<dbReference type="InterPro" id="IPR036322">
    <property type="entry name" value="WD40_repeat_dom_sf"/>
</dbReference>
<gene>
    <name evidence="18" type="ORF">KLDO_g430</name>
</gene>
<dbReference type="PRINTS" id="PR00320">
    <property type="entry name" value="GPROTEINBRPT"/>
</dbReference>
<dbReference type="GO" id="GO:0006888">
    <property type="term" value="P:endoplasmic reticulum to Golgi vesicle-mediated transport"/>
    <property type="evidence" value="ECO:0007669"/>
    <property type="project" value="TreeGrafter"/>
</dbReference>
<evidence type="ECO:0000259" key="16">
    <source>
        <dbReference type="Pfam" id="PF04053"/>
    </source>
</evidence>
<dbReference type="GO" id="GO:0000139">
    <property type="term" value="C:Golgi membrane"/>
    <property type="evidence" value="ECO:0007669"/>
    <property type="project" value="UniProtKB-SubCell"/>
</dbReference>
<dbReference type="InterPro" id="IPR056176">
    <property type="entry name" value="TPR_COPA_B"/>
</dbReference>
<keyword evidence="7 13" id="KW-0931">ER-Golgi transport</keyword>
<evidence type="ECO:0000313" key="19">
    <source>
        <dbReference type="Proteomes" id="UP000031516"/>
    </source>
</evidence>
<comment type="caution">
    <text evidence="18">The sequence shown here is derived from an EMBL/GenBank/DDBJ whole genome shotgun (WGS) entry which is preliminary data.</text>
</comment>
<feature type="region of interest" description="Disordered" evidence="15">
    <location>
        <begin position="811"/>
        <end position="897"/>
    </location>
</feature>
<dbReference type="PROSITE" id="PS50082">
    <property type="entry name" value="WD_REPEATS_2"/>
    <property type="match status" value="4"/>
</dbReference>
<dbReference type="Gene3D" id="1.25.40.470">
    <property type="match status" value="1"/>
</dbReference>
<keyword evidence="8 13" id="KW-0653">Protein transport</keyword>
<feature type="domain" description="COPA/B TPR" evidence="17">
    <location>
        <begin position="607"/>
        <end position="791"/>
    </location>
</feature>
<evidence type="ECO:0000256" key="1">
    <source>
        <dbReference type="ARBA" id="ARBA00004347"/>
    </source>
</evidence>
<evidence type="ECO:0000256" key="5">
    <source>
        <dbReference type="ARBA" id="ARBA00022574"/>
    </source>
</evidence>
<dbReference type="PROSITE" id="PS50294">
    <property type="entry name" value="WD_REPEATS_REGION"/>
    <property type="match status" value="3"/>
</dbReference>
<organism evidence="18 19">
    <name type="scientific">Kluyveromyces dobzhanskii CBS 2104</name>
    <dbReference type="NCBI Taxonomy" id="1427455"/>
    <lineage>
        <taxon>Eukaryota</taxon>
        <taxon>Fungi</taxon>
        <taxon>Dikarya</taxon>
        <taxon>Ascomycota</taxon>
        <taxon>Saccharomycotina</taxon>
        <taxon>Saccharomycetes</taxon>
        <taxon>Saccharomycetales</taxon>
        <taxon>Saccharomycetaceae</taxon>
        <taxon>Kluyveromyces</taxon>
    </lineage>
</organism>
<dbReference type="GO" id="GO:0006891">
    <property type="term" value="P:intra-Golgi vesicle-mediated transport"/>
    <property type="evidence" value="ECO:0007669"/>
    <property type="project" value="TreeGrafter"/>
</dbReference>
<keyword evidence="19" id="KW-1185">Reference proteome</keyword>
<keyword evidence="9 13" id="KW-0333">Golgi apparatus</keyword>
<feature type="repeat" description="WD" evidence="14">
    <location>
        <begin position="224"/>
        <end position="265"/>
    </location>
</feature>
<dbReference type="Gene3D" id="2.130.10.10">
    <property type="entry name" value="YVTN repeat-like/Quinoprotein amine dehydrogenase"/>
    <property type="match status" value="1"/>
</dbReference>
<dbReference type="FunFam" id="2.130.10.10:FF:000016">
    <property type="entry name" value="Coatomer alpha subunit, putative"/>
    <property type="match status" value="1"/>
</dbReference>
<evidence type="ECO:0000256" key="4">
    <source>
        <dbReference type="ARBA" id="ARBA00022490"/>
    </source>
</evidence>
<evidence type="ECO:0000256" key="7">
    <source>
        <dbReference type="ARBA" id="ARBA00022892"/>
    </source>
</evidence>
<dbReference type="InterPro" id="IPR006692">
    <property type="entry name" value="Beta-prop_COPA/B_2nd"/>
</dbReference>
<dbReference type="SMART" id="SM00320">
    <property type="entry name" value="WD40"/>
    <property type="match status" value="7"/>
</dbReference>
<dbReference type="InterPro" id="IPR016453">
    <property type="entry name" value="COPB2"/>
</dbReference>
<dbReference type="InterPro" id="IPR050844">
    <property type="entry name" value="Coatomer_complex_subunit"/>
</dbReference>
<evidence type="ECO:0000313" key="18">
    <source>
        <dbReference type="EMBL" id="CDO92104.1"/>
    </source>
</evidence>
<dbReference type="GO" id="GO:0030126">
    <property type="term" value="C:COPI vesicle coat"/>
    <property type="evidence" value="ECO:0007669"/>
    <property type="project" value="TreeGrafter"/>
</dbReference>
<evidence type="ECO:0000256" key="12">
    <source>
        <dbReference type="ARBA" id="ARBA00025536"/>
    </source>
</evidence>
<evidence type="ECO:0000256" key="15">
    <source>
        <dbReference type="SAM" id="MobiDB-lite"/>
    </source>
</evidence>